<dbReference type="AlphaFoldDB" id="A0A4Y7RZD7"/>
<evidence type="ECO:0000313" key="2">
    <source>
        <dbReference type="Proteomes" id="UP000298030"/>
    </source>
</evidence>
<dbReference type="EMBL" id="QPFP01000391">
    <property type="protein sequence ID" value="TEB14398.1"/>
    <property type="molecule type" value="Genomic_DNA"/>
</dbReference>
<keyword evidence="2" id="KW-1185">Reference proteome</keyword>
<organism evidence="1 2">
    <name type="scientific">Coprinellus micaceus</name>
    <name type="common">Glistening ink-cap mushroom</name>
    <name type="synonym">Coprinus micaceus</name>
    <dbReference type="NCBI Taxonomy" id="71717"/>
    <lineage>
        <taxon>Eukaryota</taxon>
        <taxon>Fungi</taxon>
        <taxon>Dikarya</taxon>
        <taxon>Basidiomycota</taxon>
        <taxon>Agaricomycotina</taxon>
        <taxon>Agaricomycetes</taxon>
        <taxon>Agaricomycetidae</taxon>
        <taxon>Agaricales</taxon>
        <taxon>Agaricineae</taxon>
        <taxon>Psathyrellaceae</taxon>
        <taxon>Coprinellus</taxon>
    </lineage>
</organism>
<name>A0A4Y7RZD7_COPMI</name>
<sequence>MPELRCTGRKPEWYRPVRRVLRLVHTIAVTRFPVPHPLPFPSPALSLRLITLRSPRTNEGPTNRIPCYPWTIYPTYGAGWHYA</sequence>
<gene>
    <name evidence="1" type="ORF">FA13DRAFT_1748001</name>
</gene>
<accession>A0A4Y7RZD7</accession>
<reference evidence="1 2" key="1">
    <citation type="journal article" date="2019" name="Nat. Ecol. Evol.">
        <title>Megaphylogeny resolves global patterns of mushroom evolution.</title>
        <authorList>
            <person name="Varga T."/>
            <person name="Krizsan K."/>
            <person name="Foldi C."/>
            <person name="Dima B."/>
            <person name="Sanchez-Garcia M."/>
            <person name="Sanchez-Ramirez S."/>
            <person name="Szollosi G.J."/>
            <person name="Szarkandi J.G."/>
            <person name="Papp V."/>
            <person name="Albert L."/>
            <person name="Andreopoulos W."/>
            <person name="Angelini C."/>
            <person name="Antonin V."/>
            <person name="Barry K.W."/>
            <person name="Bougher N.L."/>
            <person name="Buchanan P."/>
            <person name="Buyck B."/>
            <person name="Bense V."/>
            <person name="Catcheside P."/>
            <person name="Chovatia M."/>
            <person name="Cooper J."/>
            <person name="Damon W."/>
            <person name="Desjardin D."/>
            <person name="Finy P."/>
            <person name="Geml J."/>
            <person name="Haridas S."/>
            <person name="Hughes K."/>
            <person name="Justo A."/>
            <person name="Karasinski D."/>
            <person name="Kautmanova I."/>
            <person name="Kiss B."/>
            <person name="Kocsube S."/>
            <person name="Kotiranta H."/>
            <person name="LaButti K.M."/>
            <person name="Lechner B.E."/>
            <person name="Liimatainen K."/>
            <person name="Lipzen A."/>
            <person name="Lukacs Z."/>
            <person name="Mihaltcheva S."/>
            <person name="Morgado L.N."/>
            <person name="Niskanen T."/>
            <person name="Noordeloos M.E."/>
            <person name="Ohm R.A."/>
            <person name="Ortiz-Santana B."/>
            <person name="Ovrebo C."/>
            <person name="Racz N."/>
            <person name="Riley R."/>
            <person name="Savchenko A."/>
            <person name="Shiryaev A."/>
            <person name="Soop K."/>
            <person name="Spirin V."/>
            <person name="Szebenyi C."/>
            <person name="Tomsovsky M."/>
            <person name="Tulloss R.E."/>
            <person name="Uehling J."/>
            <person name="Grigoriev I.V."/>
            <person name="Vagvolgyi C."/>
            <person name="Papp T."/>
            <person name="Martin F.M."/>
            <person name="Miettinen O."/>
            <person name="Hibbett D.S."/>
            <person name="Nagy L.G."/>
        </authorList>
    </citation>
    <scope>NUCLEOTIDE SEQUENCE [LARGE SCALE GENOMIC DNA]</scope>
    <source>
        <strain evidence="1 2">FP101781</strain>
    </source>
</reference>
<dbReference type="Proteomes" id="UP000298030">
    <property type="component" value="Unassembled WGS sequence"/>
</dbReference>
<protein>
    <submittedName>
        <fullName evidence="1">Uncharacterized protein</fullName>
    </submittedName>
</protein>
<proteinExistence type="predicted"/>
<comment type="caution">
    <text evidence="1">The sequence shown here is derived from an EMBL/GenBank/DDBJ whole genome shotgun (WGS) entry which is preliminary data.</text>
</comment>
<evidence type="ECO:0000313" key="1">
    <source>
        <dbReference type="EMBL" id="TEB14398.1"/>
    </source>
</evidence>